<reference evidence="2 3" key="1">
    <citation type="journal article" date="2013" name="BMC Genomics">
        <title>The genome and transcriptome of the pine saprophyte Ophiostoma piceae, and a comparison with the bark beetle-associated pine pathogen Grosmannia clavigera.</title>
        <authorList>
            <person name="Haridas S."/>
            <person name="Wang Y."/>
            <person name="Lim L."/>
            <person name="Massoumi Alamouti S."/>
            <person name="Jackman S."/>
            <person name="Docking R."/>
            <person name="Robertson G."/>
            <person name="Birol I."/>
            <person name="Bohlmann J."/>
            <person name="Breuil C."/>
        </authorList>
    </citation>
    <scope>NUCLEOTIDE SEQUENCE [LARGE SCALE GENOMIC DNA]</scope>
    <source>
        <strain evidence="2 3">UAMH 11346</strain>
    </source>
</reference>
<proteinExistence type="predicted"/>
<organism evidence="2 3">
    <name type="scientific">Ophiostoma piceae (strain UAMH 11346)</name>
    <name type="common">Sap stain fungus</name>
    <dbReference type="NCBI Taxonomy" id="1262450"/>
    <lineage>
        <taxon>Eukaryota</taxon>
        <taxon>Fungi</taxon>
        <taxon>Dikarya</taxon>
        <taxon>Ascomycota</taxon>
        <taxon>Pezizomycotina</taxon>
        <taxon>Sordariomycetes</taxon>
        <taxon>Sordariomycetidae</taxon>
        <taxon>Ophiostomatales</taxon>
        <taxon>Ophiostomataceae</taxon>
        <taxon>Ophiostoma</taxon>
    </lineage>
</organism>
<dbReference type="OrthoDB" id="3438093at2759"/>
<dbReference type="VEuPathDB" id="FungiDB:F503_08331"/>
<sequence>MCFLEFIGYTCGHISLPVLRPCPLTTASHTFPTCPRRADKPFLAGEMCPTCQKIVHSRATQIEEYEHRFMHERGACGCETIFPYLIRPRIIGGGELTASGSSHEGTAADLDTGGDGGGEMTLTGDSTCSAVNSALLAGDDDTVPPILCEAVDVAGRSVVSVRLPSLYAAEWATDHRERHGAGLCVCRVDCRTYGQASQGNTEGALEEPSVGIYLAPPAVPAHRRVMSLSSMPPDDVGELRATMRKHQRRSSHGPFSYSSGTGDHWAEFRATGVITPPADASPDAGSPDPEANTVTAAGAATLPPPDDNTPVTGYHAQPVRAGKPVRYAGAVFTKVPGYLPLTGQFLARPTPLSRDTNHMPVIDGILNAGTEKGSSVANRLQHHIGQSMDRNPLLGYPIGAGPEGVPHAAAWQGQPSCWRQT</sequence>
<dbReference type="eggNOG" id="ENOG502RJMB">
    <property type="taxonomic scope" value="Eukaryota"/>
</dbReference>
<dbReference type="STRING" id="1262450.S3CY45"/>
<dbReference type="EMBL" id="KE148155">
    <property type="protein sequence ID" value="EPE05800.1"/>
    <property type="molecule type" value="Genomic_DNA"/>
</dbReference>
<keyword evidence="3" id="KW-1185">Reference proteome</keyword>
<name>S3CY45_OPHP1</name>
<dbReference type="Proteomes" id="UP000016923">
    <property type="component" value="Unassembled WGS sequence"/>
</dbReference>
<dbReference type="AlphaFoldDB" id="S3CY45"/>
<feature type="compositionally biased region" description="Low complexity" evidence="1">
    <location>
        <begin position="276"/>
        <end position="289"/>
    </location>
</feature>
<protein>
    <submittedName>
        <fullName evidence="2">Uncharacterized protein</fullName>
    </submittedName>
</protein>
<feature type="region of interest" description="Disordered" evidence="1">
    <location>
        <begin position="274"/>
        <end position="314"/>
    </location>
</feature>
<dbReference type="HOGENOM" id="CLU_652284_0_0_1"/>
<evidence type="ECO:0000313" key="2">
    <source>
        <dbReference type="EMBL" id="EPE05800.1"/>
    </source>
</evidence>
<accession>S3CY45</accession>
<evidence type="ECO:0000313" key="3">
    <source>
        <dbReference type="Proteomes" id="UP000016923"/>
    </source>
</evidence>
<gene>
    <name evidence="2" type="ORF">F503_08331</name>
</gene>
<evidence type="ECO:0000256" key="1">
    <source>
        <dbReference type="SAM" id="MobiDB-lite"/>
    </source>
</evidence>